<evidence type="ECO:0000256" key="4">
    <source>
        <dbReference type="ARBA" id="ARBA00023026"/>
    </source>
</evidence>
<comment type="subcellular location">
    <subcellularLocation>
        <location evidence="1">Secreted</location>
    </subcellularLocation>
</comment>
<evidence type="ECO:0000256" key="5">
    <source>
        <dbReference type="SAM" id="SignalP"/>
    </source>
</evidence>
<dbReference type="PANTHER" id="PTHR33657:SF8">
    <property type="entry name" value="DOMAIN PROTEIN, PUTATIVE (AFU_ORTHOLOGUE AFUA_5G00600)-RELATED"/>
    <property type="match status" value="1"/>
</dbReference>
<organism evidence="6 7">
    <name type="scientific">Phytophthora boehmeriae</name>
    <dbReference type="NCBI Taxonomy" id="109152"/>
    <lineage>
        <taxon>Eukaryota</taxon>
        <taxon>Sar</taxon>
        <taxon>Stramenopiles</taxon>
        <taxon>Oomycota</taxon>
        <taxon>Peronosporomycetes</taxon>
        <taxon>Peronosporales</taxon>
        <taxon>Peronosporaceae</taxon>
        <taxon>Phytophthora</taxon>
    </lineage>
</organism>
<dbReference type="PANTHER" id="PTHR33657">
    <property type="entry name" value="DOMAIN PROTEIN, PUTATIVE (AFU_ORTHOLOGUE AFUA_5G00600)-RELATED"/>
    <property type="match status" value="1"/>
</dbReference>
<dbReference type="GO" id="GO:0005576">
    <property type="term" value="C:extracellular region"/>
    <property type="evidence" value="ECO:0007669"/>
    <property type="project" value="UniProtKB-SubCell"/>
</dbReference>
<dbReference type="AlphaFoldDB" id="A0A8T1V8N1"/>
<evidence type="ECO:0008006" key="8">
    <source>
        <dbReference type="Google" id="ProtNLM"/>
    </source>
</evidence>
<reference evidence="6" key="1">
    <citation type="submission" date="2021-02" db="EMBL/GenBank/DDBJ databases">
        <authorList>
            <person name="Palmer J.M."/>
        </authorList>
    </citation>
    <scope>NUCLEOTIDE SEQUENCE</scope>
    <source>
        <strain evidence="6">SCRP23</strain>
    </source>
</reference>
<evidence type="ECO:0000256" key="2">
    <source>
        <dbReference type="ARBA" id="ARBA00009520"/>
    </source>
</evidence>
<keyword evidence="7" id="KW-1185">Reference proteome</keyword>
<feature type="signal peptide" evidence="5">
    <location>
        <begin position="1"/>
        <end position="19"/>
    </location>
</feature>
<comment type="similarity">
    <text evidence="2">Belongs to the Necrosis inducing protein (NPP1) family.</text>
</comment>
<evidence type="ECO:0000256" key="3">
    <source>
        <dbReference type="ARBA" id="ARBA00022525"/>
    </source>
</evidence>
<evidence type="ECO:0000313" key="6">
    <source>
        <dbReference type="EMBL" id="KAG7377306.1"/>
    </source>
</evidence>
<evidence type="ECO:0000313" key="7">
    <source>
        <dbReference type="Proteomes" id="UP000693981"/>
    </source>
</evidence>
<dbReference type="OrthoDB" id="4846271at2759"/>
<gene>
    <name evidence="6" type="ORF">PHYBOEH_000952</name>
</gene>
<comment type="caution">
    <text evidence="6">The sequence shown here is derived from an EMBL/GenBank/DDBJ whole genome shotgun (WGS) entry which is preliminary data.</text>
</comment>
<dbReference type="EMBL" id="JAGDFL010001181">
    <property type="protein sequence ID" value="KAG7377306.1"/>
    <property type="molecule type" value="Genomic_DNA"/>
</dbReference>
<dbReference type="Pfam" id="PF05630">
    <property type="entry name" value="NPP1"/>
    <property type="match status" value="1"/>
</dbReference>
<name>A0A8T1V8N1_9STRA</name>
<dbReference type="PIRSF" id="PIRSF029958">
    <property type="entry name" value="Necrosis-inducing_protein"/>
    <property type="match status" value="1"/>
</dbReference>
<sequence length="247" mass="27344">MGIQIFILLTIGLLASAQASELDFDLVVPFPETEPTTKEDKVALKFKPSLYIRQGCYPYPAVDEDGNTNAGLAPKLLYGAGKCDAVYGASQGSQVYGRVKEYADSWAIMYAWYFPKDTARIPYYWGRRHGWENVIVWLNELSENATIDAVTASGPGDDYSVSAPPAASMVNGTNVKIQYQNTIGTMHYVKVATSPGRFQDLVMWDDLTDAARSSLNDHKFNKAEVPINDANFPTNLKSAYDAWKNES</sequence>
<evidence type="ECO:0000256" key="1">
    <source>
        <dbReference type="ARBA" id="ARBA00004613"/>
    </source>
</evidence>
<accession>A0A8T1V8N1</accession>
<keyword evidence="5" id="KW-0732">Signal</keyword>
<feature type="chain" id="PRO_5035833267" description="Necrosis inducing protein NPP1" evidence="5">
    <location>
        <begin position="20"/>
        <end position="247"/>
    </location>
</feature>
<protein>
    <recommendedName>
        <fullName evidence="8">Necrosis inducing protein NPP1</fullName>
    </recommendedName>
</protein>
<dbReference type="Proteomes" id="UP000693981">
    <property type="component" value="Unassembled WGS sequence"/>
</dbReference>
<dbReference type="InterPro" id="IPR008701">
    <property type="entry name" value="NPP1"/>
</dbReference>
<proteinExistence type="inferred from homology"/>
<keyword evidence="4" id="KW-0843">Virulence</keyword>
<keyword evidence="3" id="KW-0964">Secreted</keyword>